<keyword evidence="4" id="KW-1185">Reference proteome</keyword>
<accession>A0ABP1PTN8</accession>
<dbReference type="InterPro" id="IPR001623">
    <property type="entry name" value="DnaJ_domain"/>
</dbReference>
<evidence type="ECO:0000259" key="2">
    <source>
        <dbReference type="PROSITE" id="PS50076"/>
    </source>
</evidence>
<sequence length="407" mass="46992">MLALQNIISASRELPKITSSSPSCRLITQSLSFHNQSQEQRKLRSSEEVQHEKDCRTLGLPDNCQDEGLVRDAYIKLAKRFHPDSGSNEASASKFQEVDTAYRNFLKYFADFRHNSHKIEGEYGLYYKPRPHEQKPKEDDTESPDIKHTAPQHRQYLSFDGVGSGTPREREKQYQKWRAMKAVENVLEHRMEQVSRNSGQEVWELAKEQRAAKKTKTGLGVDRLVEDMIQEAMSRGDFDNLSGKGKPLDARNAYNPYIDFTTHKLNQVLIDNGFAPEWILLEKEIKEEATRIKSQLREIRHIFNETLTDEQTKEWNNYLACIKNDCDRLNKSILKYNLTVPSLHKQVMGFQLEKEAAKIFSKFDPEFHKICVEKANKRQAEKQNQGAGGSFSSQETFLGSLLSIFKI</sequence>
<evidence type="ECO:0000256" key="1">
    <source>
        <dbReference type="SAM" id="MobiDB-lite"/>
    </source>
</evidence>
<proteinExistence type="predicted"/>
<dbReference type="InterPro" id="IPR036869">
    <property type="entry name" value="J_dom_sf"/>
</dbReference>
<organism evidence="3 4">
    <name type="scientific">Orchesella dallaii</name>
    <dbReference type="NCBI Taxonomy" id="48710"/>
    <lineage>
        <taxon>Eukaryota</taxon>
        <taxon>Metazoa</taxon>
        <taxon>Ecdysozoa</taxon>
        <taxon>Arthropoda</taxon>
        <taxon>Hexapoda</taxon>
        <taxon>Collembola</taxon>
        <taxon>Entomobryomorpha</taxon>
        <taxon>Entomobryoidea</taxon>
        <taxon>Orchesellidae</taxon>
        <taxon>Orchesellinae</taxon>
        <taxon>Orchesella</taxon>
    </lineage>
</organism>
<dbReference type="PROSITE" id="PS50076">
    <property type="entry name" value="DNAJ_2"/>
    <property type="match status" value="1"/>
</dbReference>
<dbReference type="EMBL" id="CAXLJM020000007">
    <property type="protein sequence ID" value="CAL8072830.1"/>
    <property type="molecule type" value="Genomic_DNA"/>
</dbReference>
<dbReference type="PANTHER" id="PTHR39158:SF1">
    <property type="entry name" value="DNAJ HOMOLOG SUBFAMILY C MEMBER 28"/>
    <property type="match status" value="1"/>
</dbReference>
<dbReference type="CDD" id="cd06257">
    <property type="entry name" value="DnaJ"/>
    <property type="match status" value="1"/>
</dbReference>
<name>A0ABP1PTN8_9HEXA</name>
<feature type="region of interest" description="Disordered" evidence="1">
    <location>
        <begin position="127"/>
        <end position="152"/>
    </location>
</feature>
<dbReference type="InterPro" id="IPR018961">
    <property type="entry name" value="DnaJ_homolog_subfam-C_membr-28"/>
</dbReference>
<feature type="domain" description="J" evidence="2">
    <location>
        <begin position="53"/>
        <end position="124"/>
    </location>
</feature>
<gene>
    <name evidence="3" type="ORF">ODALV1_LOCUS2351</name>
</gene>
<comment type="caution">
    <text evidence="3">The sequence shown here is derived from an EMBL/GenBank/DDBJ whole genome shotgun (WGS) entry which is preliminary data.</text>
</comment>
<protein>
    <recommendedName>
        <fullName evidence="2">J domain-containing protein</fullName>
    </recommendedName>
</protein>
<dbReference type="Pfam" id="PF09350">
    <property type="entry name" value="DJC28_CD"/>
    <property type="match status" value="1"/>
</dbReference>
<dbReference type="PANTHER" id="PTHR39158">
    <property type="entry name" value="OS08G0560600 PROTEIN"/>
    <property type="match status" value="1"/>
</dbReference>
<dbReference type="Gene3D" id="1.10.287.110">
    <property type="entry name" value="DnaJ domain"/>
    <property type="match status" value="1"/>
</dbReference>
<dbReference type="Proteomes" id="UP001642540">
    <property type="component" value="Unassembled WGS sequence"/>
</dbReference>
<reference evidence="3 4" key="1">
    <citation type="submission" date="2024-08" db="EMBL/GenBank/DDBJ databases">
        <authorList>
            <person name="Cucini C."/>
            <person name="Frati F."/>
        </authorList>
    </citation>
    <scope>NUCLEOTIDE SEQUENCE [LARGE SCALE GENOMIC DNA]</scope>
</reference>
<evidence type="ECO:0000313" key="3">
    <source>
        <dbReference type="EMBL" id="CAL8072830.1"/>
    </source>
</evidence>
<feature type="compositionally biased region" description="Basic and acidic residues" evidence="1">
    <location>
        <begin position="130"/>
        <end position="148"/>
    </location>
</feature>
<dbReference type="Pfam" id="PF00226">
    <property type="entry name" value="DnaJ"/>
    <property type="match status" value="1"/>
</dbReference>
<dbReference type="InterPro" id="IPR052573">
    <property type="entry name" value="DnaJ_C_subfamily_28"/>
</dbReference>
<evidence type="ECO:0000313" key="4">
    <source>
        <dbReference type="Proteomes" id="UP001642540"/>
    </source>
</evidence>
<dbReference type="SUPFAM" id="SSF46565">
    <property type="entry name" value="Chaperone J-domain"/>
    <property type="match status" value="1"/>
</dbReference>